<organism evidence="2 3">
    <name type="scientific">Portunus trituberculatus</name>
    <name type="common">Swimming crab</name>
    <name type="synonym">Neptunus trituberculatus</name>
    <dbReference type="NCBI Taxonomy" id="210409"/>
    <lineage>
        <taxon>Eukaryota</taxon>
        <taxon>Metazoa</taxon>
        <taxon>Ecdysozoa</taxon>
        <taxon>Arthropoda</taxon>
        <taxon>Crustacea</taxon>
        <taxon>Multicrustacea</taxon>
        <taxon>Malacostraca</taxon>
        <taxon>Eumalacostraca</taxon>
        <taxon>Eucarida</taxon>
        <taxon>Decapoda</taxon>
        <taxon>Pleocyemata</taxon>
        <taxon>Brachyura</taxon>
        <taxon>Eubrachyura</taxon>
        <taxon>Portunoidea</taxon>
        <taxon>Portunidae</taxon>
        <taxon>Portuninae</taxon>
        <taxon>Portunus</taxon>
    </lineage>
</organism>
<dbReference type="Proteomes" id="UP000324222">
    <property type="component" value="Unassembled WGS sequence"/>
</dbReference>
<feature type="compositionally biased region" description="Basic and acidic residues" evidence="1">
    <location>
        <begin position="9"/>
        <end position="18"/>
    </location>
</feature>
<dbReference type="EMBL" id="VSRR010012478">
    <property type="protein sequence ID" value="MPC54591.1"/>
    <property type="molecule type" value="Genomic_DNA"/>
</dbReference>
<accession>A0A5B7G414</accession>
<proteinExistence type="predicted"/>
<protein>
    <submittedName>
        <fullName evidence="2">Uncharacterized protein</fullName>
    </submittedName>
</protein>
<evidence type="ECO:0000313" key="3">
    <source>
        <dbReference type="Proteomes" id="UP000324222"/>
    </source>
</evidence>
<sequence length="118" mass="13120">MEESNPAAARDHAMERKSGHTVSQRILLPKRDEQRHQHVHCHAAHPVDAAAAETVVAFYTATSEGKEEAASCYIRQMISLHPRTLHSFQFFSSTPVLLEGPFSPPSTFRSPLSSAFLH</sequence>
<evidence type="ECO:0000256" key="1">
    <source>
        <dbReference type="SAM" id="MobiDB-lite"/>
    </source>
</evidence>
<comment type="caution">
    <text evidence="2">The sequence shown here is derived from an EMBL/GenBank/DDBJ whole genome shotgun (WGS) entry which is preliminary data.</text>
</comment>
<dbReference type="AlphaFoldDB" id="A0A5B7G414"/>
<keyword evidence="3" id="KW-1185">Reference proteome</keyword>
<name>A0A5B7G414_PORTR</name>
<evidence type="ECO:0000313" key="2">
    <source>
        <dbReference type="EMBL" id="MPC54591.1"/>
    </source>
</evidence>
<reference evidence="2 3" key="1">
    <citation type="submission" date="2019-05" db="EMBL/GenBank/DDBJ databases">
        <title>Another draft genome of Portunus trituberculatus and its Hox gene families provides insights of decapod evolution.</title>
        <authorList>
            <person name="Jeong J.-H."/>
            <person name="Song I."/>
            <person name="Kim S."/>
            <person name="Choi T."/>
            <person name="Kim D."/>
            <person name="Ryu S."/>
            <person name="Kim W."/>
        </authorList>
    </citation>
    <scope>NUCLEOTIDE SEQUENCE [LARGE SCALE GENOMIC DNA]</scope>
    <source>
        <tissue evidence="2">Muscle</tissue>
    </source>
</reference>
<gene>
    <name evidence="2" type="ORF">E2C01_048514</name>
</gene>
<feature type="region of interest" description="Disordered" evidence="1">
    <location>
        <begin position="1"/>
        <end position="35"/>
    </location>
</feature>